<keyword evidence="2" id="KW-1185">Reference proteome</keyword>
<gene>
    <name evidence="1" type="ORF">vB_Efae230P-4.15</name>
</gene>
<accession>A0A067XGV4</accession>
<organism evidence="1 2">
    <name type="scientific">Enterococcus phage vB_Efae230P-4</name>
    <dbReference type="NCBI Taxonomy" id="1161939"/>
    <lineage>
        <taxon>Viruses</taxon>
        <taxon>Duplodnaviria</taxon>
        <taxon>Heunggongvirae</taxon>
        <taxon>Uroviricota</taxon>
        <taxon>Caudoviricetes</taxon>
        <taxon>Rountreeviridae</taxon>
        <taxon>Sarlesvirinae</taxon>
        <taxon>Copernicusvirus</taxon>
        <taxon>Copernicusvirus Efae230P4</taxon>
    </lineage>
</organism>
<dbReference type="OrthoDB" id="40262at10239"/>
<sequence>MELNYYEIQVYNENTRDFDIFIVTASDMTGARIEFYKCFRETTHDLYNMITKKLEEF</sequence>
<dbReference type="Proteomes" id="UP000027492">
    <property type="component" value="Segment"/>
</dbReference>
<dbReference type="GeneID" id="22112874"/>
<dbReference type="EMBL" id="JQ309827">
    <property type="protein sequence ID" value="AFF27947.1"/>
    <property type="molecule type" value="Genomic_DNA"/>
</dbReference>
<name>A0A067XGV4_9CAUD</name>
<dbReference type="RefSeq" id="YP_009103971.1">
    <property type="nucleotide sequence ID" value="NC_025467.1"/>
</dbReference>
<protein>
    <submittedName>
        <fullName evidence="1">Uncharacterized protein</fullName>
    </submittedName>
</protein>
<evidence type="ECO:0000313" key="1">
    <source>
        <dbReference type="EMBL" id="AFF27947.1"/>
    </source>
</evidence>
<reference evidence="1 2" key="1">
    <citation type="submission" date="2011-12" db="EMBL/GenBank/DDBJ databases">
        <title>Sequence of unusually small Enterococcal phage vB_Efae230P-4.</title>
        <authorList>
            <person name="Golebiewski M."/>
            <person name="Jurczak-Kurek A."/>
            <person name="Wrobel B."/>
        </authorList>
    </citation>
    <scope>NUCLEOTIDE SEQUENCE [LARGE SCALE GENOMIC DNA]</scope>
</reference>
<dbReference type="KEGG" id="vg:22112874"/>
<evidence type="ECO:0000313" key="2">
    <source>
        <dbReference type="Proteomes" id="UP000027492"/>
    </source>
</evidence>
<proteinExistence type="predicted"/>